<reference evidence="4" key="1">
    <citation type="journal article" date="2020" name="New Phytol.">
        <title>Comparative genomics reveals dynamic genome evolution in host specialist ectomycorrhizal fungi.</title>
        <authorList>
            <person name="Lofgren L.A."/>
            <person name="Nguyen N.H."/>
            <person name="Vilgalys R."/>
            <person name="Ruytinx J."/>
            <person name="Liao H.L."/>
            <person name="Branco S."/>
            <person name="Kuo A."/>
            <person name="LaButti K."/>
            <person name="Lipzen A."/>
            <person name="Andreopoulos W."/>
            <person name="Pangilinan J."/>
            <person name="Riley R."/>
            <person name="Hundley H."/>
            <person name="Na H."/>
            <person name="Barry K."/>
            <person name="Grigoriev I.V."/>
            <person name="Stajich J.E."/>
            <person name="Kennedy P.G."/>
        </authorList>
    </citation>
    <scope>NUCLEOTIDE SEQUENCE</scope>
    <source>
        <strain evidence="4">MN1</strain>
    </source>
</reference>
<evidence type="ECO:0000259" key="2">
    <source>
        <dbReference type="Pfam" id="PF17667"/>
    </source>
</evidence>
<dbReference type="InterPro" id="IPR011009">
    <property type="entry name" value="Kinase-like_dom_sf"/>
</dbReference>
<evidence type="ECO:0000313" key="5">
    <source>
        <dbReference type="Proteomes" id="UP000807769"/>
    </source>
</evidence>
<organism evidence="4 5">
    <name type="scientific">Suillus subaureus</name>
    <dbReference type="NCBI Taxonomy" id="48587"/>
    <lineage>
        <taxon>Eukaryota</taxon>
        <taxon>Fungi</taxon>
        <taxon>Dikarya</taxon>
        <taxon>Basidiomycota</taxon>
        <taxon>Agaricomycotina</taxon>
        <taxon>Agaricomycetes</taxon>
        <taxon>Agaricomycetidae</taxon>
        <taxon>Boletales</taxon>
        <taxon>Suillineae</taxon>
        <taxon>Suillaceae</taxon>
        <taxon>Suillus</taxon>
    </lineage>
</organism>
<dbReference type="SUPFAM" id="SSF56112">
    <property type="entry name" value="Protein kinase-like (PK-like)"/>
    <property type="match status" value="1"/>
</dbReference>
<evidence type="ECO:0000259" key="3">
    <source>
        <dbReference type="Pfam" id="PF20722"/>
    </source>
</evidence>
<evidence type="ECO:0000256" key="1">
    <source>
        <dbReference type="SAM" id="MobiDB-lite"/>
    </source>
</evidence>
<dbReference type="InterPro" id="IPR040976">
    <property type="entry name" value="Pkinase_fungal"/>
</dbReference>
<accession>A0A9P7DSZ3</accession>
<name>A0A9P7DSZ3_9AGAM</name>
<feature type="compositionally biased region" description="Polar residues" evidence="1">
    <location>
        <begin position="209"/>
        <end position="218"/>
    </location>
</feature>
<dbReference type="GeneID" id="64627703"/>
<dbReference type="AlphaFoldDB" id="A0A9P7DSZ3"/>
<sequence>MHASPAHPGWPKGRQDVAIFNVNSAHDWPEPGLMGHAVCELQLIMHPIPRRGSHITCFKIGVVDPVTKMHTLTCTKHVNGTLVGDIVPLTQIQAFISIIPKLGAAVDPSGGSACLITIQTDSSTGFLPEGGCTYDLVKDLLRSELKGYVIFEADLNIKNNASLFHQLVPESSLKTRHIEQIKYYGRTNGPLVYLQGMWNFDHKKRPKLTDQNNNSGSGNLDDESGTSTDIVDTDAEALDSECSGIISQNMDGTWSRDEYDGTAEPGSKRGYVLSFVKHMTSDFSKRHDLGVYWGSATKSYLIMQEQPWHHFILSFSICAEQLHAHYCDHSGLIITLLTPIQSSPSCVADAIAALLLGDLSLLDLNPTIHMCIPSCKGTHTNLAVGAISWVTNNSNNRYSIMAVLWKSQGLFCHGMACYRVRDPVDGEYMMKDCWVAEVKRYHEVDVLERVKGIPNVVQLVDHWDVQFNGEPDCTAHILDGYGALLGNRLDKRFCNRYYQHLLLTPCGDPLWDFSSRKELICTFRDFVVAHEAMIQQRVLHGNLSPNNFVISEGIGYFIDFDHVSIIKEGKTFTVSFGTGTVPYISMHILKKMSKNTDIVKKSKTTINAKKSNSNTNSIAQLELVEHNSGDNLESLFYILFKFVSKYGRAHGTLTPTWDKTTILWADAYENLGATSTLVTPF</sequence>
<protein>
    <recommendedName>
        <fullName evidence="6">Protein kinase domain-containing protein</fullName>
    </recommendedName>
</protein>
<dbReference type="EMBL" id="JABBWG010000080">
    <property type="protein sequence ID" value="KAG1802390.1"/>
    <property type="molecule type" value="Genomic_DNA"/>
</dbReference>
<dbReference type="PANTHER" id="PTHR38248:SF2">
    <property type="entry name" value="FUNK1 11"/>
    <property type="match status" value="1"/>
</dbReference>
<dbReference type="RefSeq" id="XP_041186253.1">
    <property type="nucleotide sequence ID" value="XM_041333686.1"/>
</dbReference>
<gene>
    <name evidence="4" type="ORF">BJ212DRAFT_1304861</name>
</gene>
<feature type="region of interest" description="Disordered" evidence="1">
    <location>
        <begin position="204"/>
        <end position="228"/>
    </location>
</feature>
<dbReference type="Proteomes" id="UP000807769">
    <property type="component" value="Unassembled WGS sequence"/>
</dbReference>
<dbReference type="PANTHER" id="PTHR38248">
    <property type="entry name" value="FUNK1 6"/>
    <property type="match status" value="1"/>
</dbReference>
<keyword evidence="5" id="KW-1185">Reference proteome</keyword>
<feature type="domain" description="Fungal-type protein kinase" evidence="2">
    <location>
        <begin position="299"/>
        <end position="641"/>
    </location>
</feature>
<dbReference type="Gene3D" id="1.10.510.10">
    <property type="entry name" value="Transferase(Phosphotransferase) domain 1"/>
    <property type="match status" value="1"/>
</dbReference>
<dbReference type="InterPro" id="IPR049233">
    <property type="entry name" value="DUF6830"/>
</dbReference>
<dbReference type="OrthoDB" id="5584477at2759"/>
<dbReference type="Pfam" id="PF17667">
    <property type="entry name" value="Pkinase_fungal"/>
    <property type="match status" value="1"/>
</dbReference>
<dbReference type="Pfam" id="PF20722">
    <property type="entry name" value="DUF6830"/>
    <property type="match status" value="1"/>
</dbReference>
<feature type="domain" description="DUF6830" evidence="3">
    <location>
        <begin position="1"/>
        <end position="40"/>
    </location>
</feature>
<proteinExistence type="predicted"/>
<comment type="caution">
    <text evidence="4">The sequence shown here is derived from an EMBL/GenBank/DDBJ whole genome shotgun (WGS) entry which is preliminary data.</text>
</comment>
<evidence type="ECO:0008006" key="6">
    <source>
        <dbReference type="Google" id="ProtNLM"/>
    </source>
</evidence>
<evidence type="ECO:0000313" key="4">
    <source>
        <dbReference type="EMBL" id="KAG1802390.1"/>
    </source>
</evidence>